<keyword evidence="1" id="KW-0472">Membrane</keyword>
<sequence>MLGPPIGGLALGLMVGLSAIGPDNPLPSALASGLSGGMTFAAFAHIPGLVPELLASLGMIVATRRVASLLGRLAVAAFLGAATTGLFLIPLIHANAPRGTPIAEAVVYAAPAMLAGAIAALILTALVERIRPRAEGPYSPSNSAVER</sequence>
<feature type="transmembrane region" description="Helical" evidence="1">
    <location>
        <begin position="73"/>
        <end position="93"/>
    </location>
</feature>
<accession>A0A9E6UNA6</accession>
<feature type="transmembrane region" description="Helical" evidence="1">
    <location>
        <begin position="105"/>
        <end position="127"/>
    </location>
</feature>
<reference evidence="2" key="1">
    <citation type="submission" date="2021-08" db="EMBL/GenBank/DDBJ databases">
        <authorList>
            <person name="Zhang H."/>
            <person name="Xu M."/>
            <person name="Yu Z."/>
            <person name="Yang L."/>
            <person name="Cai Y."/>
        </authorList>
    </citation>
    <scope>NUCLEOTIDE SEQUENCE</scope>
    <source>
        <strain evidence="2">CHL1</strain>
    </source>
</reference>
<proteinExistence type="predicted"/>
<dbReference type="EMBL" id="CP081869">
    <property type="protein sequence ID" value="QZN98294.1"/>
    <property type="molecule type" value="Genomic_DNA"/>
</dbReference>
<evidence type="ECO:0000313" key="3">
    <source>
        <dbReference type="Proteomes" id="UP000825701"/>
    </source>
</evidence>
<keyword evidence="1" id="KW-1133">Transmembrane helix</keyword>
<name>A0A9E6UNA6_9HYPH</name>
<evidence type="ECO:0000256" key="1">
    <source>
        <dbReference type="SAM" id="Phobius"/>
    </source>
</evidence>
<organism evidence="2 3">
    <name type="scientific">Chenggangzhangella methanolivorans</name>
    <dbReference type="NCBI Taxonomy" id="1437009"/>
    <lineage>
        <taxon>Bacteria</taxon>
        <taxon>Pseudomonadati</taxon>
        <taxon>Pseudomonadota</taxon>
        <taxon>Alphaproteobacteria</taxon>
        <taxon>Hyphomicrobiales</taxon>
        <taxon>Methylopilaceae</taxon>
        <taxon>Chenggangzhangella</taxon>
    </lineage>
</organism>
<dbReference type="Proteomes" id="UP000825701">
    <property type="component" value="Chromosome"/>
</dbReference>
<feature type="transmembrane region" description="Helical" evidence="1">
    <location>
        <begin position="42"/>
        <end position="61"/>
    </location>
</feature>
<evidence type="ECO:0000313" key="2">
    <source>
        <dbReference type="EMBL" id="QZN98294.1"/>
    </source>
</evidence>
<dbReference type="RefSeq" id="WP_261401201.1">
    <property type="nucleotide sequence ID" value="NZ_CP081869.1"/>
</dbReference>
<protein>
    <submittedName>
        <fullName evidence="2">Uncharacterized protein</fullName>
    </submittedName>
</protein>
<gene>
    <name evidence="2" type="ORF">K6K41_14215</name>
</gene>
<keyword evidence="1" id="KW-0812">Transmembrane</keyword>
<keyword evidence="3" id="KW-1185">Reference proteome</keyword>
<dbReference type="AlphaFoldDB" id="A0A9E6UNA6"/>
<dbReference type="KEGG" id="cmet:K6K41_14215"/>